<dbReference type="EMBL" id="CP031001">
    <property type="protein sequence ID" value="QHN78888.1"/>
    <property type="molecule type" value="Genomic_DNA"/>
</dbReference>
<organism evidence="1 2">
    <name type="scientific">Arachis hypogaea</name>
    <name type="common">Peanut</name>
    <dbReference type="NCBI Taxonomy" id="3818"/>
    <lineage>
        <taxon>Eukaryota</taxon>
        <taxon>Viridiplantae</taxon>
        <taxon>Streptophyta</taxon>
        <taxon>Embryophyta</taxon>
        <taxon>Tracheophyta</taxon>
        <taxon>Spermatophyta</taxon>
        <taxon>Magnoliopsida</taxon>
        <taxon>eudicotyledons</taxon>
        <taxon>Gunneridae</taxon>
        <taxon>Pentapetalae</taxon>
        <taxon>rosids</taxon>
        <taxon>fabids</taxon>
        <taxon>Fabales</taxon>
        <taxon>Fabaceae</taxon>
        <taxon>Papilionoideae</taxon>
        <taxon>50 kb inversion clade</taxon>
        <taxon>dalbergioids sensu lato</taxon>
        <taxon>Dalbergieae</taxon>
        <taxon>Pterocarpus clade</taxon>
        <taxon>Arachis</taxon>
    </lineage>
</organism>
<accession>A0A6B9VFF1</accession>
<protein>
    <recommendedName>
        <fullName evidence="3">Transposase MuDR plant domain-containing protein</fullName>
    </recommendedName>
</protein>
<gene>
    <name evidence="1" type="ORF">DS421_19g665310</name>
</gene>
<sequence length="171" mass="18256">MYVEQAGNFGVADLMPGQEILRARSPTFNAFVTPGQTVTNCRSCPSPSNCVPSPEGIVDGLAETSDEDDSGEEAEVVPKTQPVYHERDVPNRVESVAVGGGGGGSSSTPGYYLSLNLGAMMPTTAEDTPSKYALSGEMELEVGLKFLNRETAMLAVKNYNIRRSAKYKVVE</sequence>
<proteinExistence type="predicted"/>
<dbReference type="AlphaFoldDB" id="A0A6B9VFF1"/>
<evidence type="ECO:0000313" key="2">
    <source>
        <dbReference type="Proteomes" id="UP000464620"/>
    </source>
</evidence>
<evidence type="ECO:0008006" key="3">
    <source>
        <dbReference type="Google" id="ProtNLM"/>
    </source>
</evidence>
<evidence type="ECO:0000313" key="1">
    <source>
        <dbReference type="EMBL" id="QHN78888.1"/>
    </source>
</evidence>
<dbReference type="Proteomes" id="UP000464620">
    <property type="component" value="Chromosome B09"/>
</dbReference>
<reference evidence="1 2" key="1">
    <citation type="submission" date="2020-01" db="EMBL/GenBank/DDBJ databases">
        <title>Genome sequence of Arachis hypogaea, cultivar Shitouqi.</title>
        <authorList>
            <person name="Zhuang W."/>
            <person name="Chen H."/>
            <person name="Varshney R."/>
            <person name="Wang D."/>
            <person name="Ming R."/>
        </authorList>
    </citation>
    <scope>NUCLEOTIDE SEQUENCE [LARGE SCALE GENOMIC DNA]</scope>
    <source>
        <tissue evidence="1">Young leaf</tissue>
    </source>
</reference>
<name>A0A6B9VFF1_ARAHY</name>